<dbReference type="Ensembl" id="ENSCINT00000036360.1">
    <property type="protein sequence ID" value="ENSCINP00000032351.1"/>
    <property type="gene ID" value="ENSCING00000019061.1"/>
</dbReference>
<evidence type="ECO:0000256" key="5">
    <source>
        <dbReference type="ARBA" id="ARBA00046365"/>
    </source>
</evidence>
<dbReference type="CDD" id="cd06257">
    <property type="entry name" value="DnaJ"/>
    <property type="match status" value="1"/>
</dbReference>
<dbReference type="EMBL" id="EAAA01000006">
    <property type="status" value="NOT_ANNOTATED_CDS"/>
    <property type="molecule type" value="Genomic_DNA"/>
</dbReference>
<feature type="domain" description="J" evidence="7">
    <location>
        <begin position="29"/>
        <end position="93"/>
    </location>
</feature>
<comment type="subunit">
    <text evidence="5">Interacts with HSPA5/BiP; interaction is direct. Interacts with ERN1/IRE1 (via the luminal region). Interacts with DERL1.</text>
</comment>
<proteinExistence type="predicted"/>
<dbReference type="GO" id="GO:0036503">
    <property type="term" value="P:ERAD pathway"/>
    <property type="evidence" value="ECO:0000318"/>
    <property type="project" value="GO_Central"/>
</dbReference>
<dbReference type="PROSITE" id="PS00636">
    <property type="entry name" value="DNAJ_1"/>
    <property type="match status" value="1"/>
</dbReference>
<evidence type="ECO:0000256" key="4">
    <source>
        <dbReference type="ARBA" id="ARBA00045428"/>
    </source>
</evidence>
<evidence type="ECO:0000256" key="3">
    <source>
        <dbReference type="ARBA" id="ARBA00041533"/>
    </source>
</evidence>
<evidence type="ECO:0000256" key="6">
    <source>
        <dbReference type="SAM" id="SignalP"/>
    </source>
</evidence>
<dbReference type="SUPFAM" id="SSF46565">
    <property type="entry name" value="Chaperone J-domain"/>
    <property type="match status" value="1"/>
</dbReference>
<dbReference type="InterPro" id="IPR051948">
    <property type="entry name" value="Hsp70_co-chaperone_J-domain"/>
</dbReference>
<dbReference type="GO" id="GO:0005783">
    <property type="term" value="C:endoplasmic reticulum"/>
    <property type="evidence" value="ECO:0000318"/>
    <property type="project" value="GO_Central"/>
</dbReference>
<dbReference type="Proteomes" id="UP000008144">
    <property type="component" value="Chromosome 1"/>
</dbReference>
<dbReference type="FunCoup" id="H2XRR7">
    <property type="interactions" value="1"/>
</dbReference>
<dbReference type="Pfam" id="PF00226">
    <property type="entry name" value="DnaJ"/>
    <property type="match status" value="1"/>
</dbReference>
<organism evidence="8 9">
    <name type="scientific">Ciona intestinalis</name>
    <name type="common">Transparent sea squirt</name>
    <name type="synonym">Ascidia intestinalis</name>
    <dbReference type="NCBI Taxonomy" id="7719"/>
    <lineage>
        <taxon>Eukaryota</taxon>
        <taxon>Metazoa</taxon>
        <taxon>Chordata</taxon>
        <taxon>Tunicata</taxon>
        <taxon>Ascidiacea</taxon>
        <taxon>Phlebobranchia</taxon>
        <taxon>Cionidae</taxon>
        <taxon>Ciona</taxon>
    </lineage>
</organism>
<feature type="chain" id="PRO_5003578119" description="DnaJ homolog subfamily B member 9" evidence="6">
    <location>
        <begin position="26"/>
        <end position="229"/>
    </location>
</feature>
<feature type="signal peptide" evidence="6">
    <location>
        <begin position="1"/>
        <end position="25"/>
    </location>
</feature>
<reference evidence="9" key="1">
    <citation type="journal article" date="2002" name="Science">
        <title>The draft genome of Ciona intestinalis: insights into chordate and vertebrate origins.</title>
        <authorList>
            <person name="Dehal P."/>
            <person name="Satou Y."/>
            <person name="Campbell R.K."/>
            <person name="Chapman J."/>
            <person name="Degnan B."/>
            <person name="De Tomaso A."/>
            <person name="Davidson B."/>
            <person name="Di Gregorio A."/>
            <person name="Gelpke M."/>
            <person name="Goodstein D.M."/>
            <person name="Harafuji N."/>
            <person name="Hastings K.E."/>
            <person name="Ho I."/>
            <person name="Hotta K."/>
            <person name="Huang W."/>
            <person name="Kawashima T."/>
            <person name="Lemaire P."/>
            <person name="Martinez D."/>
            <person name="Meinertzhagen I.A."/>
            <person name="Necula S."/>
            <person name="Nonaka M."/>
            <person name="Putnam N."/>
            <person name="Rash S."/>
            <person name="Saiga H."/>
            <person name="Satake M."/>
            <person name="Terry A."/>
            <person name="Yamada L."/>
            <person name="Wang H.G."/>
            <person name="Awazu S."/>
            <person name="Azumi K."/>
            <person name="Boore J."/>
            <person name="Branno M."/>
            <person name="Chin-Bow S."/>
            <person name="DeSantis R."/>
            <person name="Doyle S."/>
            <person name="Francino P."/>
            <person name="Keys D.N."/>
            <person name="Haga S."/>
            <person name="Hayashi H."/>
            <person name="Hino K."/>
            <person name="Imai K.S."/>
            <person name="Inaba K."/>
            <person name="Kano S."/>
            <person name="Kobayashi K."/>
            <person name="Kobayashi M."/>
            <person name="Lee B.I."/>
            <person name="Makabe K.W."/>
            <person name="Manohar C."/>
            <person name="Matassi G."/>
            <person name="Medina M."/>
            <person name="Mochizuki Y."/>
            <person name="Mount S."/>
            <person name="Morishita T."/>
            <person name="Miura S."/>
            <person name="Nakayama A."/>
            <person name="Nishizaka S."/>
            <person name="Nomoto H."/>
            <person name="Ohta F."/>
            <person name="Oishi K."/>
            <person name="Rigoutsos I."/>
            <person name="Sano M."/>
            <person name="Sasaki A."/>
            <person name="Sasakura Y."/>
            <person name="Shoguchi E."/>
            <person name="Shin-i T."/>
            <person name="Spagnuolo A."/>
            <person name="Stainier D."/>
            <person name="Suzuki M.M."/>
            <person name="Tassy O."/>
            <person name="Takatori N."/>
            <person name="Tokuoka M."/>
            <person name="Yagi K."/>
            <person name="Yoshizaki F."/>
            <person name="Wada S."/>
            <person name="Zhang C."/>
            <person name="Hyatt P.D."/>
            <person name="Larimer F."/>
            <person name="Detter C."/>
            <person name="Doggett N."/>
            <person name="Glavina T."/>
            <person name="Hawkins T."/>
            <person name="Richardson P."/>
            <person name="Lucas S."/>
            <person name="Kohara Y."/>
            <person name="Levine M."/>
            <person name="Satoh N."/>
            <person name="Rokhsar D.S."/>
        </authorList>
    </citation>
    <scope>NUCLEOTIDE SEQUENCE [LARGE SCALE GENOMIC DNA]</scope>
</reference>
<dbReference type="GO" id="GO:0051087">
    <property type="term" value="F:protein-folding chaperone binding"/>
    <property type="evidence" value="ECO:0000318"/>
    <property type="project" value="GO_Central"/>
</dbReference>
<dbReference type="PROSITE" id="PS50076">
    <property type="entry name" value="DNAJ_2"/>
    <property type="match status" value="1"/>
</dbReference>
<evidence type="ECO:0000313" key="8">
    <source>
        <dbReference type="Ensembl" id="ENSCINP00000032351.1"/>
    </source>
</evidence>
<keyword evidence="9" id="KW-1185">Reference proteome</keyword>
<dbReference type="Gene3D" id="1.10.287.110">
    <property type="entry name" value="DnaJ domain"/>
    <property type="match status" value="1"/>
</dbReference>
<dbReference type="FunFam" id="1.10.287.110:FF:000034">
    <property type="entry name" value="Chaperone protein DnaJ"/>
    <property type="match status" value="1"/>
</dbReference>
<keyword evidence="1" id="KW-0143">Chaperone</keyword>
<name>H2XRR7_CIOIN</name>
<dbReference type="InterPro" id="IPR036869">
    <property type="entry name" value="J_dom_sf"/>
</dbReference>
<dbReference type="InterPro" id="IPR018253">
    <property type="entry name" value="DnaJ_domain_CS"/>
</dbReference>
<comment type="function">
    <text evidence="4">Co-chaperone for Hsp70 protein HSPA5/BiP that acts as a key repressor of the ERN1/IRE1-mediated unfolded protein response (UPR). J domain-containing co-chaperones stimulate the ATPase activity of Hsp70 proteins and are required for efficient substrate recognition by Hsp70 proteins. In the unstressed endoplasmic reticulum, interacts with the luminal region of ERN1/IRE1 and selectively recruits HSPA5/BiP: HSPA5/BiP disrupts the dimerization of the active ERN1/IRE1 luminal region, thereby inactivating ERN1/IRE1. Also involved in endoplasmic reticulum-associated degradation (ERAD) of misfolded proteins. Required for survival of B-cell progenitors and normal antibody production.</text>
</comment>
<accession>H2XRR7</accession>
<keyword evidence="6" id="KW-0732">Signal</keyword>
<dbReference type="OMA" id="KSASEHQ"/>
<evidence type="ECO:0000256" key="1">
    <source>
        <dbReference type="ARBA" id="ARBA00023186"/>
    </source>
</evidence>
<evidence type="ECO:0000256" key="2">
    <source>
        <dbReference type="ARBA" id="ARBA00040158"/>
    </source>
</evidence>
<dbReference type="InParanoid" id="H2XRR7"/>
<dbReference type="PANTHER" id="PTHR44360">
    <property type="entry name" value="DNAJ HOMOLOG SUBFAMILY B MEMBER 9"/>
    <property type="match status" value="1"/>
</dbReference>
<dbReference type="PRINTS" id="PR00625">
    <property type="entry name" value="JDOMAIN"/>
</dbReference>
<dbReference type="SMART" id="SM00271">
    <property type="entry name" value="DnaJ"/>
    <property type="match status" value="1"/>
</dbReference>
<dbReference type="AlphaFoldDB" id="H2XRR7"/>
<sequence length="229" mass="26718">MKNLRSPCFLFIFLLFSMLCALVTSSQRDYYTILGVGRTATTKEIKSAFRKLALKYHPDKNKEPDAEAKFRDIAEAYQVLSDKQKRQRYDQYGDDGLNDNMGGSSDGGNFHDHFRSHFNMHDFFKDFDDMFHEHKKHHKRPNMFTDFQSDDSASFFPELVIVEHEWSNYIDSFHFQNMEGSHSHQTFTSSKRKAIPYTTLFYLGSRQNCKTVTKTVNGVTTTYTTCTND</sequence>
<dbReference type="GO" id="GO:0051787">
    <property type="term" value="F:misfolded protein binding"/>
    <property type="evidence" value="ECO:0000318"/>
    <property type="project" value="GO_Central"/>
</dbReference>
<reference evidence="8" key="4">
    <citation type="submission" date="2025-09" db="UniProtKB">
        <authorList>
            <consortium name="Ensembl"/>
        </authorList>
    </citation>
    <scope>IDENTIFICATION</scope>
</reference>
<reference evidence="8" key="3">
    <citation type="submission" date="2025-08" db="UniProtKB">
        <authorList>
            <consortium name="Ensembl"/>
        </authorList>
    </citation>
    <scope>IDENTIFICATION</scope>
</reference>
<evidence type="ECO:0000313" key="9">
    <source>
        <dbReference type="Proteomes" id="UP000008144"/>
    </source>
</evidence>
<evidence type="ECO:0000259" key="7">
    <source>
        <dbReference type="PROSITE" id="PS50076"/>
    </source>
</evidence>
<dbReference type="GeneTree" id="ENSGT00940000156246"/>
<dbReference type="STRING" id="7719.ENSCINP00000032351"/>
<dbReference type="InterPro" id="IPR001623">
    <property type="entry name" value="DnaJ_domain"/>
</dbReference>
<reference evidence="8" key="2">
    <citation type="journal article" date="2008" name="Genome Biol.">
        <title>Improved genome assembly and evidence-based global gene model set for the chordate Ciona intestinalis: new insight into intron and operon populations.</title>
        <authorList>
            <person name="Satou Y."/>
            <person name="Mineta K."/>
            <person name="Ogasawara M."/>
            <person name="Sasakura Y."/>
            <person name="Shoguchi E."/>
            <person name="Ueno K."/>
            <person name="Yamada L."/>
            <person name="Matsumoto J."/>
            <person name="Wasserscheid J."/>
            <person name="Dewar K."/>
            <person name="Wiley G.B."/>
            <person name="Macmil S.L."/>
            <person name="Roe B.A."/>
            <person name="Zeller R.W."/>
            <person name="Hastings K.E."/>
            <person name="Lemaire P."/>
            <person name="Lindquist E."/>
            <person name="Endo T."/>
            <person name="Hotta K."/>
            <person name="Inaba K."/>
        </authorList>
    </citation>
    <scope>NUCLEOTIDE SEQUENCE [LARGE SCALE GENOMIC DNA]</scope>
    <source>
        <strain evidence="8">wild type</strain>
    </source>
</reference>
<protein>
    <recommendedName>
        <fullName evidence="2">DnaJ homolog subfamily B member 9</fullName>
    </recommendedName>
    <alternativeName>
        <fullName evidence="3">Endoplasmic reticulum DNA J domain-containing protein 4</fullName>
    </alternativeName>
</protein>
<dbReference type="PANTHER" id="PTHR44360:SF1">
    <property type="entry name" value="DNAJ HOMOLOG SUBFAMILY B MEMBER 9"/>
    <property type="match status" value="1"/>
</dbReference>
<dbReference type="HOGENOM" id="CLU_077239_0_0_1"/>